<dbReference type="SUPFAM" id="SSF55874">
    <property type="entry name" value="ATPase domain of HSP90 chaperone/DNA topoisomerase II/histidine kinase"/>
    <property type="match status" value="1"/>
</dbReference>
<dbReference type="SUPFAM" id="SSF47384">
    <property type="entry name" value="Homodimeric domain of signal transducing histidine kinase"/>
    <property type="match status" value="1"/>
</dbReference>
<evidence type="ECO:0000256" key="4">
    <source>
        <dbReference type="ARBA" id="ARBA00022553"/>
    </source>
</evidence>
<keyword evidence="4" id="KW-0597">Phosphoprotein</keyword>
<dbReference type="PRINTS" id="PR00344">
    <property type="entry name" value="BCTRLSENSOR"/>
</dbReference>
<evidence type="ECO:0000256" key="7">
    <source>
        <dbReference type="ARBA" id="ARBA00022777"/>
    </source>
</evidence>
<dbReference type="InterPro" id="IPR050428">
    <property type="entry name" value="TCS_sensor_his_kinase"/>
</dbReference>
<dbReference type="InterPro" id="IPR004358">
    <property type="entry name" value="Sig_transdc_His_kin-like_C"/>
</dbReference>
<dbReference type="Gene3D" id="1.10.287.130">
    <property type="match status" value="1"/>
</dbReference>
<dbReference type="InterPro" id="IPR036097">
    <property type="entry name" value="HisK_dim/P_sf"/>
</dbReference>
<dbReference type="InterPro" id="IPR003594">
    <property type="entry name" value="HATPase_dom"/>
</dbReference>
<organism evidence="14 15">
    <name type="scientific">[Mycobacterium] vasticus</name>
    <dbReference type="NCBI Taxonomy" id="2875777"/>
    <lineage>
        <taxon>Bacteria</taxon>
        <taxon>Bacillati</taxon>
        <taxon>Actinomycetota</taxon>
        <taxon>Actinomycetes</taxon>
        <taxon>Mycobacteriales</taxon>
        <taxon>Mycobacteriaceae</taxon>
        <taxon>Mycolicibacter</taxon>
    </lineage>
</organism>
<reference evidence="14 15" key="1">
    <citation type="submission" date="2023-12" db="EMBL/GenBank/DDBJ databases">
        <title>Description of new species of Mycobacterium terrae complex isolated from sewage at the Sao Paulo Zoological Park Foundation in Brazil.</title>
        <authorList>
            <person name="Romagnoli C.L."/>
            <person name="Conceicao E.C."/>
            <person name="Machado E."/>
            <person name="Barreto L.B.P.F."/>
            <person name="Sharma A."/>
            <person name="Silva N.M."/>
            <person name="Marques L.E."/>
            <person name="Juliana M.A."/>
            <person name="Lourenco M.C.S."/>
            <person name="Digiampietri L.A."/>
            <person name="Suffys P.N."/>
            <person name="Viana-Niero C."/>
        </authorList>
    </citation>
    <scope>NUCLEOTIDE SEQUENCE [LARGE SCALE GENOMIC DNA]</scope>
    <source>
        <strain evidence="14 15">MYC017</strain>
    </source>
</reference>
<keyword evidence="10 11" id="KW-0472">Membrane</keyword>
<evidence type="ECO:0000313" key="15">
    <source>
        <dbReference type="Proteomes" id="UP001299283"/>
    </source>
</evidence>
<evidence type="ECO:0000256" key="6">
    <source>
        <dbReference type="ARBA" id="ARBA00022692"/>
    </source>
</evidence>
<dbReference type="Proteomes" id="UP001299283">
    <property type="component" value="Unassembled WGS sequence"/>
</dbReference>
<evidence type="ECO:0000256" key="11">
    <source>
        <dbReference type="SAM" id="Phobius"/>
    </source>
</evidence>
<dbReference type="Pfam" id="PF00512">
    <property type="entry name" value="HisKA"/>
    <property type="match status" value="1"/>
</dbReference>
<dbReference type="RefSeq" id="WP_225396808.1">
    <property type="nucleotide sequence ID" value="NZ_JAYJJQ010000024.1"/>
</dbReference>
<dbReference type="EC" id="2.7.13.3" evidence="3"/>
<dbReference type="Gene3D" id="6.10.340.10">
    <property type="match status" value="1"/>
</dbReference>
<evidence type="ECO:0000256" key="2">
    <source>
        <dbReference type="ARBA" id="ARBA00004236"/>
    </source>
</evidence>
<evidence type="ECO:0000313" key="14">
    <source>
        <dbReference type="EMBL" id="MEB3071306.1"/>
    </source>
</evidence>
<dbReference type="Gene3D" id="3.30.565.10">
    <property type="entry name" value="Histidine kinase-like ATPase, C-terminal domain"/>
    <property type="match status" value="1"/>
</dbReference>
<proteinExistence type="predicted"/>
<dbReference type="SMART" id="SM00387">
    <property type="entry name" value="HATPase_c"/>
    <property type="match status" value="1"/>
</dbReference>
<dbReference type="SMART" id="SM00388">
    <property type="entry name" value="HisKA"/>
    <property type="match status" value="1"/>
</dbReference>
<evidence type="ECO:0000256" key="8">
    <source>
        <dbReference type="ARBA" id="ARBA00022989"/>
    </source>
</evidence>
<dbReference type="PROSITE" id="PS50885">
    <property type="entry name" value="HAMP"/>
    <property type="match status" value="1"/>
</dbReference>
<evidence type="ECO:0000256" key="10">
    <source>
        <dbReference type="ARBA" id="ARBA00023136"/>
    </source>
</evidence>
<dbReference type="InterPro" id="IPR005467">
    <property type="entry name" value="His_kinase_dom"/>
</dbReference>
<keyword evidence="7 14" id="KW-0418">Kinase</keyword>
<name>A0ABU5Z1N1_9MYCO</name>
<dbReference type="Pfam" id="PF02518">
    <property type="entry name" value="HATPase_c"/>
    <property type="match status" value="1"/>
</dbReference>
<dbReference type="CDD" id="cd00082">
    <property type="entry name" value="HisKA"/>
    <property type="match status" value="1"/>
</dbReference>
<dbReference type="SMART" id="SM00304">
    <property type="entry name" value="HAMP"/>
    <property type="match status" value="1"/>
</dbReference>
<evidence type="ECO:0000256" key="9">
    <source>
        <dbReference type="ARBA" id="ARBA00023012"/>
    </source>
</evidence>
<comment type="subcellular location">
    <subcellularLocation>
        <location evidence="2">Cell membrane</location>
    </subcellularLocation>
</comment>
<evidence type="ECO:0000259" key="12">
    <source>
        <dbReference type="PROSITE" id="PS50109"/>
    </source>
</evidence>
<keyword evidence="15" id="KW-1185">Reference proteome</keyword>
<sequence>MSARTATPSLRRRLTVTVLALLTLLMLTMGLVINTTLTTVSDRSLHERLSAATARADSMVARGATAEQLAEELNGGVVGALVVTADGTSYGDPAIEPDATTGSRIAPPPLEPEETATVLVHPLPDGARVILVADSTEASETLRRLRRLMIEAGLVTLVIAAIMLAGVSWTMLAPLDRLTDLARDITTGDRGRRLRPDRPKTELGRAASAFDDMLDELEDSEGRARSAAEKAQRAEAAVRRFLADAAHELRTPIAGIQAAAEQIAGNVGHGVGQDAADPEVLRQHRRATMLLTEARRATRLVTDMLELSYIDAGLPLELKDVDLVGLIDTQLDRAALLAPQLHLTRSGPETLTVQADPTRVAQILSNLLDNARRHTPPGGSVVVDVRCRAGSAEITVTDTGTGIAAEDTERIFDRLVRLDTDRGRQRGGAGLGLPIARALAGAHGGRLSCVAHDGGARFQLVLPLRAQQPGPVDISG</sequence>
<dbReference type="EMBL" id="JAYJJQ010000024">
    <property type="protein sequence ID" value="MEB3071306.1"/>
    <property type="molecule type" value="Genomic_DNA"/>
</dbReference>
<dbReference type="Pfam" id="PF00672">
    <property type="entry name" value="HAMP"/>
    <property type="match status" value="1"/>
</dbReference>
<dbReference type="InterPro" id="IPR003660">
    <property type="entry name" value="HAMP_dom"/>
</dbReference>
<keyword evidence="9" id="KW-0902">Two-component regulatory system</keyword>
<protein>
    <recommendedName>
        <fullName evidence="3">histidine kinase</fullName>
        <ecNumber evidence="3">2.7.13.3</ecNumber>
    </recommendedName>
</protein>
<dbReference type="SUPFAM" id="SSF158472">
    <property type="entry name" value="HAMP domain-like"/>
    <property type="match status" value="1"/>
</dbReference>
<gene>
    <name evidence="14" type="ORF">K5L39_19185</name>
</gene>
<comment type="caution">
    <text evidence="14">The sequence shown here is derived from an EMBL/GenBank/DDBJ whole genome shotgun (WGS) entry which is preliminary data.</text>
</comment>
<comment type="catalytic activity">
    <reaction evidence="1">
        <text>ATP + protein L-histidine = ADP + protein N-phospho-L-histidine.</text>
        <dbReference type="EC" id="2.7.13.3"/>
    </reaction>
</comment>
<dbReference type="PROSITE" id="PS50109">
    <property type="entry name" value="HIS_KIN"/>
    <property type="match status" value="1"/>
</dbReference>
<accession>A0ABU5Z1N1</accession>
<keyword evidence="5" id="KW-0808">Transferase</keyword>
<keyword evidence="6 11" id="KW-0812">Transmembrane</keyword>
<evidence type="ECO:0000259" key="13">
    <source>
        <dbReference type="PROSITE" id="PS50885"/>
    </source>
</evidence>
<dbReference type="InterPro" id="IPR036890">
    <property type="entry name" value="HATPase_C_sf"/>
</dbReference>
<dbReference type="GO" id="GO:0016301">
    <property type="term" value="F:kinase activity"/>
    <property type="evidence" value="ECO:0007669"/>
    <property type="project" value="UniProtKB-KW"/>
</dbReference>
<dbReference type="PANTHER" id="PTHR45436:SF5">
    <property type="entry name" value="SENSOR HISTIDINE KINASE TRCS"/>
    <property type="match status" value="1"/>
</dbReference>
<feature type="transmembrane region" description="Helical" evidence="11">
    <location>
        <begin position="152"/>
        <end position="173"/>
    </location>
</feature>
<feature type="domain" description="Histidine kinase" evidence="12">
    <location>
        <begin position="244"/>
        <end position="466"/>
    </location>
</feature>
<dbReference type="CDD" id="cd06225">
    <property type="entry name" value="HAMP"/>
    <property type="match status" value="1"/>
</dbReference>
<evidence type="ECO:0000256" key="3">
    <source>
        <dbReference type="ARBA" id="ARBA00012438"/>
    </source>
</evidence>
<keyword evidence="8 11" id="KW-1133">Transmembrane helix</keyword>
<evidence type="ECO:0000256" key="1">
    <source>
        <dbReference type="ARBA" id="ARBA00000085"/>
    </source>
</evidence>
<feature type="domain" description="HAMP" evidence="13">
    <location>
        <begin position="169"/>
        <end position="222"/>
    </location>
</feature>
<dbReference type="CDD" id="cd00075">
    <property type="entry name" value="HATPase"/>
    <property type="match status" value="1"/>
</dbReference>
<dbReference type="InterPro" id="IPR003661">
    <property type="entry name" value="HisK_dim/P_dom"/>
</dbReference>
<evidence type="ECO:0000256" key="5">
    <source>
        <dbReference type="ARBA" id="ARBA00022679"/>
    </source>
</evidence>
<dbReference type="PANTHER" id="PTHR45436">
    <property type="entry name" value="SENSOR HISTIDINE KINASE YKOH"/>
    <property type="match status" value="1"/>
</dbReference>